<dbReference type="EC" id="7.-.-.-" evidence="8"/>
<feature type="transmembrane region" description="Helical" evidence="8">
    <location>
        <begin position="123"/>
        <end position="147"/>
    </location>
</feature>
<comment type="subcellular location">
    <subcellularLocation>
        <location evidence="8">Cell membrane</location>
        <topology evidence="8">Multi-pass membrane protein</topology>
    </subcellularLocation>
    <subcellularLocation>
        <location evidence="1">Endomembrane system</location>
        <topology evidence="1">Multi-pass membrane protein</topology>
    </subcellularLocation>
</comment>
<name>A0A2M7S7J8_9BACT</name>
<feature type="transmembrane region" description="Helical" evidence="8">
    <location>
        <begin position="92"/>
        <end position="111"/>
    </location>
</feature>
<evidence type="ECO:0000313" key="9">
    <source>
        <dbReference type="EMBL" id="PIZ15449.1"/>
    </source>
</evidence>
<evidence type="ECO:0000313" key="10">
    <source>
        <dbReference type="Proteomes" id="UP000229307"/>
    </source>
</evidence>
<evidence type="ECO:0000256" key="4">
    <source>
        <dbReference type="ARBA" id="ARBA00022967"/>
    </source>
</evidence>
<comment type="similarity">
    <text evidence="8">Belongs to the NqrDE/RnfAE family.</text>
</comment>
<sequence>MKMWKELTKGLWKENPILVIMLGLCPTLAVSTSGFNALGMSAAFIFVLTCSNLVIASVKKFVPHEIRIPVFIVIISTFVTIADYSLKAFSPVLSRSLGVFVPLIVVNCIVMGRAEAFAGKNTVLASLLDGIGMSCGFTMIITLIGIIREVLGNGTVFGYAVMPKGYQPFLIMILPPGAFLVIGFLMAIHQNSIKR</sequence>
<organism evidence="9 10">
    <name type="scientific">Candidatus Desantisbacteria bacterium CG_4_10_14_0_8_um_filter_48_22</name>
    <dbReference type="NCBI Taxonomy" id="1974543"/>
    <lineage>
        <taxon>Bacteria</taxon>
        <taxon>Candidatus Desantisiibacteriota</taxon>
    </lineage>
</organism>
<evidence type="ECO:0000256" key="6">
    <source>
        <dbReference type="ARBA" id="ARBA00022989"/>
    </source>
</evidence>
<dbReference type="AlphaFoldDB" id="A0A2M7S7J8"/>
<comment type="subunit">
    <text evidence="8">The complex is composed of six subunits: RnfA, RnfB, RnfC, RnfD, RnfE and RnfG.</text>
</comment>
<dbReference type="HAMAP" id="MF_00478">
    <property type="entry name" value="RsxE_RnfE"/>
    <property type="match status" value="1"/>
</dbReference>
<keyword evidence="3 8" id="KW-0812">Transmembrane</keyword>
<comment type="function">
    <text evidence="8">Part of a membrane-bound complex that couples electron transfer with translocation of ions across the membrane.</text>
</comment>
<dbReference type="EMBL" id="PFMR01000262">
    <property type="protein sequence ID" value="PIZ15449.1"/>
    <property type="molecule type" value="Genomic_DNA"/>
</dbReference>
<keyword evidence="4 8" id="KW-1278">Translocase</keyword>
<dbReference type="InterPro" id="IPR003667">
    <property type="entry name" value="NqrDE/RnfAE"/>
</dbReference>
<feature type="transmembrane region" description="Helical" evidence="8">
    <location>
        <begin position="167"/>
        <end position="188"/>
    </location>
</feature>
<dbReference type="GO" id="GO:0005886">
    <property type="term" value="C:plasma membrane"/>
    <property type="evidence" value="ECO:0007669"/>
    <property type="project" value="UniProtKB-SubCell"/>
</dbReference>
<dbReference type="GO" id="GO:0022900">
    <property type="term" value="P:electron transport chain"/>
    <property type="evidence" value="ECO:0007669"/>
    <property type="project" value="UniProtKB-UniRule"/>
</dbReference>
<dbReference type="PANTHER" id="PTHR30586:SF0">
    <property type="entry name" value="ION-TRANSLOCATING OXIDOREDUCTASE COMPLEX SUBUNIT E"/>
    <property type="match status" value="1"/>
</dbReference>
<keyword evidence="2 8" id="KW-0813">Transport</keyword>
<evidence type="ECO:0000256" key="1">
    <source>
        <dbReference type="ARBA" id="ARBA00004127"/>
    </source>
</evidence>
<accession>A0A2M7S7J8</accession>
<dbReference type="PANTHER" id="PTHR30586">
    <property type="entry name" value="ELECTRON TRANSPORT COMPLEX PROTEIN RNFE"/>
    <property type="match status" value="1"/>
</dbReference>
<keyword evidence="5 8" id="KW-0249">Electron transport</keyword>
<feature type="transmembrane region" description="Helical" evidence="8">
    <location>
        <begin position="39"/>
        <end position="56"/>
    </location>
</feature>
<evidence type="ECO:0000256" key="2">
    <source>
        <dbReference type="ARBA" id="ARBA00022448"/>
    </source>
</evidence>
<dbReference type="InterPro" id="IPR010968">
    <property type="entry name" value="RnfE"/>
</dbReference>
<protein>
    <recommendedName>
        <fullName evidence="8">Ion-translocating oxidoreductase complex subunit E</fullName>
        <ecNumber evidence="8">7.-.-.-</ecNumber>
    </recommendedName>
    <alternativeName>
        <fullName evidence="8">Rnf electron transport complex subunit E</fullName>
    </alternativeName>
</protein>
<evidence type="ECO:0000256" key="7">
    <source>
        <dbReference type="ARBA" id="ARBA00023136"/>
    </source>
</evidence>
<dbReference type="NCBIfam" id="NF009070">
    <property type="entry name" value="PRK12405.1"/>
    <property type="match status" value="1"/>
</dbReference>
<dbReference type="Proteomes" id="UP000229307">
    <property type="component" value="Unassembled WGS sequence"/>
</dbReference>
<reference evidence="10" key="1">
    <citation type="submission" date="2017-09" db="EMBL/GenBank/DDBJ databases">
        <title>Depth-based differentiation of microbial function through sediment-hosted aquifers and enrichment of novel symbionts in the deep terrestrial subsurface.</title>
        <authorList>
            <person name="Probst A.J."/>
            <person name="Ladd B."/>
            <person name="Jarett J.K."/>
            <person name="Geller-Mcgrath D.E."/>
            <person name="Sieber C.M.K."/>
            <person name="Emerson J.B."/>
            <person name="Anantharaman K."/>
            <person name="Thomas B.C."/>
            <person name="Malmstrom R."/>
            <person name="Stieglmeier M."/>
            <person name="Klingl A."/>
            <person name="Woyke T."/>
            <person name="Ryan C.M."/>
            <person name="Banfield J.F."/>
        </authorList>
    </citation>
    <scope>NUCLEOTIDE SEQUENCE [LARGE SCALE GENOMIC DNA]</scope>
</reference>
<gene>
    <name evidence="8" type="primary">rnfE</name>
    <name evidence="9" type="ORF">COY52_09740</name>
</gene>
<evidence type="ECO:0000256" key="8">
    <source>
        <dbReference type="HAMAP-Rule" id="MF_00478"/>
    </source>
</evidence>
<keyword evidence="7 8" id="KW-0472">Membrane</keyword>
<keyword evidence="8" id="KW-1003">Cell membrane</keyword>
<evidence type="ECO:0000256" key="5">
    <source>
        <dbReference type="ARBA" id="ARBA00022982"/>
    </source>
</evidence>
<proteinExistence type="inferred from homology"/>
<feature type="transmembrane region" description="Helical" evidence="8">
    <location>
        <begin position="68"/>
        <end position="86"/>
    </location>
</feature>
<dbReference type="NCBIfam" id="TIGR01948">
    <property type="entry name" value="rnfE"/>
    <property type="match status" value="1"/>
</dbReference>
<evidence type="ECO:0000256" key="3">
    <source>
        <dbReference type="ARBA" id="ARBA00022692"/>
    </source>
</evidence>
<dbReference type="PIRSF" id="PIRSF006102">
    <property type="entry name" value="NQR_DE"/>
    <property type="match status" value="1"/>
</dbReference>
<comment type="caution">
    <text evidence="9">The sequence shown here is derived from an EMBL/GenBank/DDBJ whole genome shotgun (WGS) entry which is preliminary data.</text>
</comment>
<keyword evidence="6 8" id="KW-1133">Transmembrane helix</keyword>
<dbReference type="GO" id="GO:0012505">
    <property type="term" value="C:endomembrane system"/>
    <property type="evidence" value="ECO:0007669"/>
    <property type="project" value="UniProtKB-SubCell"/>
</dbReference>
<dbReference type="Pfam" id="PF02508">
    <property type="entry name" value="Rnf-Nqr"/>
    <property type="match status" value="1"/>
</dbReference>